<feature type="transmembrane region" description="Helical" evidence="1">
    <location>
        <begin position="199"/>
        <end position="224"/>
    </location>
</feature>
<keyword evidence="1" id="KW-0812">Transmembrane</keyword>
<evidence type="ECO:0000256" key="1">
    <source>
        <dbReference type="SAM" id="Phobius"/>
    </source>
</evidence>
<sequence length="231" mass="22970">MSMSFREATTQENAAVYGGLVDAVGGIATIVLAVVGLAGVNPQLFASIATIVFGVALLIQGGTMLSEYAQIIFPAGSQSSTVEHFGGGSLSAVFLVGAAGIVLGVLALLGISPPALTQIAAIAFGTALVLSSNAVWQLYVLRHAAAKSETTQSQSFGGEFLASEMASGSAGIQSLAGLGAIVLGVLAVAGASNDVVLNLVALLALGATLVLTGSTLSTTVLSFMRPWSSQA</sequence>
<keyword evidence="1" id="KW-1133">Transmembrane helix</keyword>
<dbReference type="EMBL" id="CP023737">
    <property type="protein sequence ID" value="ATQ70225.1"/>
    <property type="molecule type" value="Genomic_DNA"/>
</dbReference>
<feature type="transmembrane region" description="Helical" evidence="1">
    <location>
        <begin position="14"/>
        <end position="38"/>
    </location>
</feature>
<organism evidence="2 3">
    <name type="scientific">Methylosinus trichosporium (strain ATCC 35070 / NCIMB 11131 / UNIQEM 75 / OB3b)</name>
    <dbReference type="NCBI Taxonomy" id="595536"/>
    <lineage>
        <taxon>Bacteria</taxon>
        <taxon>Pseudomonadati</taxon>
        <taxon>Pseudomonadota</taxon>
        <taxon>Alphaproteobacteria</taxon>
        <taxon>Hyphomicrobiales</taxon>
        <taxon>Methylocystaceae</taxon>
        <taxon>Methylosinus</taxon>
    </lineage>
</organism>
<evidence type="ECO:0000313" key="2">
    <source>
        <dbReference type="EMBL" id="ATQ70225.1"/>
    </source>
</evidence>
<keyword evidence="1" id="KW-0472">Membrane</keyword>
<protein>
    <submittedName>
        <fullName evidence="2">Uncharacterized protein</fullName>
    </submittedName>
</protein>
<dbReference type="Proteomes" id="UP000230709">
    <property type="component" value="Chromosome"/>
</dbReference>
<feature type="transmembrane region" description="Helical" evidence="1">
    <location>
        <begin position="44"/>
        <end position="65"/>
    </location>
</feature>
<dbReference type="RefSeq" id="WP_003612861.1">
    <property type="nucleotide sequence ID" value="NZ_ADVE02000001.1"/>
</dbReference>
<evidence type="ECO:0000313" key="3">
    <source>
        <dbReference type="Proteomes" id="UP000230709"/>
    </source>
</evidence>
<reference evidence="3" key="1">
    <citation type="submission" date="2017-10" db="EMBL/GenBank/DDBJ databases">
        <title>Completed PacBio SMRT sequence of Methylosinus trichosporium OB3b reveals presence of a third large plasmid.</title>
        <authorList>
            <person name="Charles T.C."/>
            <person name="Lynch M.D.J."/>
            <person name="Heil J.R."/>
            <person name="Cheng J."/>
        </authorList>
    </citation>
    <scope>NUCLEOTIDE SEQUENCE [LARGE SCALE GENOMIC DNA]</scope>
    <source>
        <strain evidence="3">OB3b</strain>
    </source>
</reference>
<keyword evidence="3" id="KW-1185">Reference proteome</keyword>
<feature type="transmembrane region" description="Helical" evidence="1">
    <location>
        <begin position="85"/>
        <end position="109"/>
    </location>
</feature>
<gene>
    <name evidence="2" type="ORF">CQW49_04655</name>
</gene>
<dbReference type="AlphaFoldDB" id="A0A2D2D5I5"/>
<feature type="transmembrane region" description="Helical" evidence="1">
    <location>
        <begin position="115"/>
        <end position="139"/>
    </location>
</feature>
<dbReference type="KEGG" id="mtw:CQW49_04655"/>
<proteinExistence type="predicted"/>
<name>A0A2D2D5I5_METT3</name>
<accession>A0A2D2D5I5</accession>
<feature type="transmembrane region" description="Helical" evidence="1">
    <location>
        <begin position="175"/>
        <end position="193"/>
    </location>
</feature>